<evidence type="ECO:0000256" key="1">
    <source>
        <dbReference type="SAM" id="Coils"/>
    </source>
</evidence>
<dbReference type="Proteomes" id="UP000275461">
    <property type="component" value="Unassembled WGS sequence"/>
</dbReference>
<keyword evidence="3" id="KW-1185">Reference proteome</keyword>
<sequence length="232" mass="25453">MQQTKPEAQLTAEDVAAWLAEDPTFLLRHPKVLRDLELRHDCAPAVSLIERQVQLLRHENDALREELEGLLAVARYNDRTGTRLHQLTLELMRADSLTAVVEVLRAGLREGFQADAVALLLFGDSEPAEGLPVPCLPEDDDRLASLNNFIMDRRPRCGRMRGEQLEQLFGSGATRVNSAAIVPLVADQGVQGLLGIGSHQADRFHEGQGTVYLTQLGQLAGEALAAHRTTVA</sequence>
<dbReference type="PANTHER" id="PTHR38765">
    <property type="entry name" value="DUF484 DOMAIN-CONTAINING PROTEIN"/>
    <property type="match status" value="1"/>
</dbReference>
<dbReference type="InterPro" id="IPR007435">
    <property type="entry name" value="DUF484"/>
</dbReference>
<dbReference type="EMBL" id="RCDA01000001">
    <property type="protein sequence ID" value="RLK51698.1"/>
    <property type="molecule type" value="Genomic_DNA"/>
</dbReference>
<feature type="coiled-coil region" evidence="1">
    <location>
        <begin position="46"/>
        <end position="73"/>
    </location>
</feature>
<dbReference type="SUPFAM" id="SSF55781">
    <property type="entry name" value="GAF domain-like"/>
    <property type="match status" value="1"/>
</dbReference>
<organism evidence="2 3">
    <name type="scientific">Alkalispirillum mobile</name>
    <dbReference type="NCBI Taxonomy" id="85925"/>
    <lineage>
        <taxon>Bacteria</taxon>
        <taxon>Pseudomonadati</taxon>
        <taxon>Pseudomonadota</taxon>
        <taxon>Gammaproteobacteria</taxon>
        <taxon>Chromatiales</taxon>
        <taxon>Ectothiorhodospiraceae</taxon>
        <taxon>Alkalispirillum</taxon>
    </lineage>
</organism>
<proteinExistence type="predicted"/>
<name>A0A498CH95_9GAMM</name>
<dbReference type="OrthoDB" id="8525200at2"/>
<dbReference type="AlphaFoldDB" id="A0A498CH95"/>
<dbReference type="Gene3D" id="3.30.450.40">
    <property type="match status" value="1"/>
</dbReference>
<protein>
    <recommendedName>
        <fullName evidence="4">DUF484 family protein</fullName>
    </recommendedName>
</protein>
<accession>A0A498CH95</accession>
<evidence type="ECO:0000313" key="3">
    <source>
        <dbReference type="Proteomes" id="UP000275461"/>
    </source>
</evidence>
<dbReference type="Pfam" id="PF04340">
    <property type="entry name" value="DUF484"/>
    <property type="match status" value="1"/>
</dbReference>
<evidence type="ECO:0008006" key="4">
    <source>
        <dbReference type="Google" id="ProtNLM"/>
    </source>
</evidence>
<dbReference type="InterPro" id="IPR029016">
    <property type="entry name" value="GAF-like_dom_sf"/>
</dbReference>
<keyword evidence="1" id="KW-0175">Coiled coil</keyword>
<gene>
    <name evidence="2" type="ORF">DFR31_1644</name>
</gene>
<dbReference type="PANTHER" id="PTHR38765:SF1">
    <property type="entry name" value="DUF484 DOMAIN-CONTAINING PROTEIN"/>
    <property type="match status" value="1"/>
</dbReference>
<evidence type="ECO:0000313" key="2">
    <source>
        <dbReference type="EMBL" id="RLK51698.1"/>
    </source>
</evidence>
<comment type="caution">
    <text evidence="2">The sequence shown here is derived from an EMBL/GenBank/DDBJ whole genome shotgun (WGS) entry which is preliminary data.</text>
</comment>
<reference evidence="2 3" key="1">
    <citation type="submission" date="2018-10" db="EMBL/GenBank/DDBJ databases">
        <title>Genomic Encyclopedia of Type Strains, Phase IV (KMG-IV): sequencing the most valuable type-strain genomes for metagenomic binning, comparative biology and taxonomic classification.</title>
        <authorList>
            <person name="Goeker M."/>
        </authorList>
    </citation>
    <scope>NUCLEOTIDE SEQUENCE [LARGE SCALE GENOMIC DNA]</scope>
    <source>
        <strain evidence="2 3">DSM 12769</strain>
    </source>
</reference>
<dbReference type="RefSeq" id="WP_121442087.1">
    <property type="nucleotide sequence ID" value="NZ_RCDA01000001.1"/>
</dbReference>